<sequence length="128" mass="13710">MDKQITVLLLLQLLTGCSKMPSKEQVSIVNIADCVLDTTSGPRTISVSSSPGYPHFVSGIISCRSEPISGALIRVKGTSLTTRSDGQGHYQLDAPVGAILQVMMLSYNCKEVQVPQQGSLNIQLTESM</sequence>
<dbReference type="OrthoDB" id="9899309at2"/>
<dbReference type="SUPFAM" id="SSF49464">
    <property type="entry name" value="Carboxypeptidase regulatory domain-like"/>
    <property type="match status" value="1"/>
</dbReference>
<dbReference type="EMBL" id="SRMB01000009">
    <property type="protein sequence ID" value="TGE20922.1"/>
    <property type="molecule type" value="Genomic_DNA"/>
</dbReference>
<evidence type="ECO:0000313" key="1">
    <source>
        <dbReference type="EMBL" id="TGE20922.1"/>
    </source>
</evidence>
<accession>A0A4Z0PWZ0</accession>
<dbReference type="RefSeq" id="WP_135399326.1">
    <property type="nucleotide sequence ID" value="NZ_SRMB01000009.1"/>
</dbReference>
<dbReference type="InterPro" id="IPR008969">
    <property type="entry name" value="CarboxyPept-like_regulatory"/>
</dbReference>
<comment type="caution">
    <text evidence="1">The sequence shown here is derived from an EMBL/GenBank/DDBJ whole genome shotgun (WGS) entry which is preliminary data.</text>
</comment>
<organism evidence="1 2">
    <name type="scientific">Hymenobacter metallicola</name>
    <dbReference type="NCBI Taxonomy" id="2563114"/>
    <lineage>
        <taxon>Bacteria</taxon>
        <taxon>Pseudomonadati</taxon>
        <taxon>Bacteroidota</taxon>
        <taxon>Cytophagia</taxon>
        <taxon>Cytophagales</taxon>
        <taxon>Hymenobacteraceae</taxon>
        <taxon>Hymenobacter</taxon>
    </lineage>
</organism>
<dbReference type="PROSITE" id="PS51257">
    <property type="entry name" value="PROKAR_LIPOPROTEIN"/>
    <property type="match status" value="1"/>
</dbReference>
<dbReference type="AlphaFoldDB" id="A0A4Z0PWZ0"/>
<proteinExistence type="predicted"/>
<dbReference type="Proteomes" id="UP000298471">
    <property type="component" value="Unassembled WGS sequence"/>
</dbReference>
<keyword evidence="2" id="KW-1185">Reference proteome</keyword>
<evidence type="ECO:0008006" key="3">
    <source>
        <dbReference type="Google" id="ProtNLM"/>
    </source>
</evidence>
<evidence type="ECO:0000313" key="2">
    <source>
        <dbReference type="Proteomes" id="UP000298471"/>
    </source>
</evidence>
<protein>
    <recommendedName>
        <fullName evidence="3">Carboxypeptidase-like regulatory domain-containing protein</fullName>
    </recommendedName>
</protein>
<reference evidence="1 2" key="1">
    <citation type="submission" date="2019-04" db="EMBL/GenBank/DDBJ databases">
        <authorList>
            <person name="Feng G."/>
            <person name="Zhang J."/>
            <person name="Zhu H."/>
        </authorList>
    </citation>
    <scope>NUCLEOTIDE SEQUENCE [LARGE SCALE GENOMIC DNA]</scope>
    <source>
        <strain evidence="1 2">9PBR-1</strain>
    </source>
</reference>
<dbReference type="Pfam" id="PF13715">
    <property type="entry name" value="CarbopepD_reg_2"/>
    <property type="match status" value="1"/>
</dbReference>
<name>A0A4Z0PWZ0_9BACT</name>
<gene>
    <name evidence="1" type="ORF">E5K02_25310</name>
</gene>